<dbReference type="Proteomes" id="UP000515275">
    <property type="component" value="Chromosome"/>
</dbReference>
<sequence length="124" mass="13683">MSAQPGEILLHPSWERIFTSSVEDMLRSSYGCSQRVSFSKMPFCTLGVWAGDERVVFNPELVVHPEQDAPLGWTSELSMRLAQHVVFVAIVSTLTPLRFYGRLASADSASPVGEVLAQVNAETR</sequence>
<accession>A0A7G7YMB2</accession>
<dbReference type="AlphaFoldDB" id="A0A7G7YMB2"/>
<reference evidence="1 2" key="1">
    <citation type="submission" date="2019-12" db="EMBL/GenBank/DDBJ databases">
        <title>Corynebacterium sp. nov., isolated from feces of the Anser Albifrons in China.</title>
        <authorList>
            <person name="Liu Q."/>
        </authorList>
    </citation>
    <scope>NUCLEOTIDE SEQUENCE [LARGE SCALE GENOMIC DNA]</scope>
    <source>
        <strain evidence="1 2">23H37-10</strain>
    </source>
</reference>
<keyword evidence="2" id="KW-1185">Reference proteome</keyword>
<evidence type="ECO:0000313" key="2">
    <source>
        <dbReference type="Proteomes" id="UP000515275"/>
    </source>
</evidence>
<dbReference type="EMBL" id="CP046883">
    <property type="protein sequence ID" value="QNH95632.1"/>
    <property type="molecule type" value="Genomic_DNA"/>
</dbReference>
<organism evidence="1 2">
    <name type="scientific">Corynebacterium anserum</name>
    <dbReference type="NCBI Taxonomy" id="2684406"/>
    <lineage>
        <taxon>Bacteria</taxon>
        <taxon>Bacillati</taxon>
        <taxon>Actinomycetota</taxon>
        <taxon>Actinomycetes</taxon>
        <taxon>Mycobacteriales</taxon>
        <taxon>Corynebacteriaceae</taxon>
        <taxon>Corynebacterium</taxon>
    </lineage>
</organism>
<proteinExistence type="predicted"/>
<dbReference type="RefSeq" id="WP_185769190.1">
    <property type="nucleotide sequence ID" value="NZ_CP046883.1"/>
</dbReference>
<dbReference type="KEGG" id="cans:GP473_02085"/>
<gene>
    <name evidence="1" type="ORF">GP473_02085</name>
</gene>
<protein>
    <submittedName>
        <fullName evidence="1">Uncharacterized protein</fullName>
    </submittedName>
</protein>
<name>A0A7G7YMB2_9CORY</name>
<evidence type="ECO:0000313" key="1">
    <source>
        <dbReference type="EMBL" id="QNH95632.1"/>
    </source>
</evidence>